<keyword evidence="3" id="KW-1185">Reference proteome</keyword>
<protein>
    <submittedName>
        <fullName evidence="2">CDP-alcohol phosphatidyltransferase</fullName>
    </submittedName>
</protein>
<reference evidence="3" key="1">
    <citation type="journal article" date="2011" name="J. Bacteriol.">
        <title>Genome sequences of eight morphologically diverse alphaproteobacteria.</title>
        <authorList>
            <consortium name="US DOE Joint Genome Institute"/>
            <person name="Brown P.J."/>
            <person name="Kysela D.T."/>
            <person name="Buechlein A."/>
            <person name="Hemmerich C."/>
            <person name="Brun Y.V."/>
        </authorList>
    </citation>
    <scope>NUCLEOTIDE SEQUENCE [LARGE SCALE GENOMIC DNA]</scope>
    <source>
        <strain evidence="3">ATCC 15264 / DSM 4735 / LMG 14903 / NBRC 16000 / CB 81</strain>
    </source>
</reference>
<dbReference type="STRING" id="633149.Bresu_2197"/>
<dbReference type="InterPro" id="IPR000462">
    <property type="entry name" value="CDP-OH_P_trans"/>
</dbReference>
<dbReference type="Pfam" id="PF01066">
    <property type="entry name" value="CDP-OH_P_transf"/>
    <property type="match status" value="1"/>
</dbReference>
<name>D9QJE6_BRESC</name>
<dbReference type="GO" id="GO:0016020">
    <property type="term" value="C:membrane"/>
    <property type="evidence" value="ECO:0007669"/>
    <property type="project" value="InterPro"/>
</dbReference>
<evidence type="ECO:0000256" key="1">
    <source>
        <dbReference type="SAM" id="Phobius"/>
    </source>
</evidence>
<feature type="transmembrane region" description="Helical" evidence="1">
    <location>
        <begin position="73"/>
        <end position="91"/>
    </location>
</feature>
<dbReference type="AlphaFoldDB" id="D9QJE6"/>
<dbReference type="OrthoDB" id="9785031at2"/>
<feature type="transmembrane region" description="Helical" evidence="1">
    <location>
        <begin position="7"/>
        <end position="26"/>
    </location>
</feature>
<dbReference type="GO" id="GO:0008654">
    <property type="term" value="P:phospholipid biosynthetic process"/>
    <property type="evidence" value="ECO:0007669"/>
    <property type="project" value="InterPro"/>
</dbReference>
<evidence type="ECO:0000313" key="2">
    <source>
        <dbReference type="EMBL" id="ADL01507.1"/>
    </source>
</evidence>
<keyword evidence="1" id="KW-0812">Transmembrane</keyword>
<dbReference type="GO" id="GO:0016780">
    <property type="term" value="F:phosphotransferase activity, for other substituted phosphate groups"/>
    <property type="evidence" value="ECO:0007669"/>
    <property type="project" value="InterPro"/>
</dbReference>
<accession>D9QJE6</accession>
<dbReference type="HOGENOM" id="CLU_115797_0_0_5"/>
<dbReference type="BioCyc" id="BSUB633149:G1GM8-2195-MONOMER"/>
<keyword evidence="1" id="KW-1133">Transmembrane helix</keyword>
<feature type="transmembrane region" description="Helical" evidence="1">
    <location>
        <begin position="125"/>
        <end position="143"/>
    </location>
</feature>
<dbReference type="RefSeq" id="WP_013269608.1">
    <property type="nucleotide sequence ID" value="NC_014375.1"/>
</dbReference>
<keyword evidence="1" id="KW-0472">Membrane</keyword>
<feature type="transmembrane region" description="Helical" evidence="1">
    <location>
        <begin position="97"/>
        <end position="113"/>
    </location>
</feature>
<sequence>MPRSVIPWSLVVFRLLAGPALIAVALRSGDTAAWISVVLLSLGVVSDIFDGIIARRLKVSTPKLRRYDSRADVLFWASATIAVHLMHPALLPSTGPVIATLIAMEGINHAFSFARFGREASPHHYLSKAFGLALWGLFIQLYLTGQGGWPLYAAFALGAMSQIEAFAITARLKEWRCDVPSVFRLER</sequence>
<proteinExistence type="predicted"/>
<evidence type="ECO:0000313" key="3">
    <source>
        <dbReference type="Proteomes" id="UP000002696"/>
    </source>
</evidence>
<dbReference type="KEGG" id="bsb:Bresu_2197"/>
<organism evidence="2 3">
    <name type="scientific">Brevundimonas subvibrioides (strain ATCC 15264 / DSM 4735 / LMG 14903 / NBRC 16000 / CB 81)</name>
    <name type="common">Caulobacter subvibrioides</name>
    <dbReference type="NCBI Taxonomy" id="633149"/>
    <lineage>
        <taxon>Bacteria</taxon>
        <taxon>Pseudomonadati</taxon>
        <taxon>Pseudomonadota</taxon>
        <taxon>Alphaproteobacteria</taxon>
        <taxon>Caulobacterales</taxon>
        <taxon>Caulobacteraceae</taxon>
        <taxon>Brevundimonas</taxon>
    </lineage>
</organism>
<gene>
    <name evidence="2" type="ordered locus">Bresu_2197</name>
</gene>
<dbReference type="Gene3D" id="1.20.120.1760">
    <property type="match status" value="1"/>
</dbReference>
<feature type="transmembrane region" description="Helical" evidence="1">
    <location>
        <begin position="32"/>
        <end position="53"/>
    </location>
</feature>
<dbReference type="EMBL" id="CP002102">
    <property type="protein sequence ID" value="ADL01507.1"/>
    <property type="molecule type" value="Genomic_DNA"/>
</dbReference>
<dbReference type="Proteomes" id="UP000002696">
    <property type="component" value="Chromosome"/>
</dbReference>
<dbReference type="InterPro" id="IPR043130">
    <property type="entry name" value="CDP-OH_PTrfase_TM_dom"/>
</dbReference>
<dbReference type="InParanoid" id="D9QJE6"/>
<keyword evidence="2" id="KW-0808">Transferase</keyword>
<dbReference type="eggNOG" id="COG0558">
    <property type="taxonomic scope" value="Bacteria"/>
</dbReference>